<feature type="signal peptide" evidence="1">
    <location>
        <begin position="1"/>
        <end position="17"/>
    </location>
</feature>
<dbReference type="EMBL" id="CAKOGP040000113">
    <property type="protein sequence ID" value="CAJ1930411.1"/>
    <property type="molecule type" value="Genomic_DNA"/>
</dbReference>
<keyword evidence="1" id="KW-0732">Signal</keyword>
<evidence type="ECO:0000313" key="3">
    <source>
        <dbReference type="Proteomes" id="UP001295423"/>
    </source>
</evidence>
<evidence type="ECO:0000256" key="1">
    <source>
        <dbReference type="SAM" id="SignalP"/>
    </source>
</evidence>
<organism evidence="2 3">
    <name type="scientific">Cylindrotheca closterium</name>
    <dbReference type="NCBI Taxonomy" id="2856"/>
    <lineage>
        <taxon>Eukaryota</taxon>
        <taxon>Sar</taxon>
        <taxon>Stramenopiles</taxon>
        <taxon>Ochrophyta</taxon>
        <taxon>Bacillariophyta</taxon>
        <taxon>Bacillariophyceae</taxon>
        <taxon>Bacillariophycidae</taxon>
        <taxon>Bacillariales</taxon>
        <taxon>Bacillariaceae</taxon>
        <taxon>Cylindrotheca</taxon>
    </lineage>
</organism>
<comment type="caution">
    <text evidence="2">The sequence shown here is derived from an EMBL/GenBank/DDBJ whole genome shotgun (WGS) entry which is preliminary data.</text>
</comment>
<accession>A0AAD2FGQ5</accession>
<evidence type="ECO:0000313" key="2">
    <source>
        <dbReference type="EMBL" id="CAJ1930411.1"/>
    </source>
</evidence>
<gene>
    <name evidence="2" type="ORF">CYCCA115_LOCUS1931</name>
</gene>
<proteinExistence type="predicted"/>
<protein>
    <submittedName>
        <fullName evidence="2">Uncharacterized protein</fullName>
    </submittedName>
</protein>
<feature type="chain" id="PRO_5041990289" evidence="1">
    <location>
        <begin position="18"/>
        <end position="276"/>
    </location>
</feature>
<dbReference type="AlphaFoldDB" id="A0AAD2FGQ5"/>
<name>A0AAD2FGQ5_9STRA</name>
<dbReference type="Proteomes" id="UP001295423">
    <property type="component" value="Unassembled WGS sequence"/>
</dbReference>
<keyword evidence="3" id="KW-1185">Reference proteome</keyword>
<sequence>MQFSVLTCFLLTTQVCSFHPTLSTWFSYRKVDNRRITLHSTEDDNGETATLVLDGGTAVSTGPLPFVSDEFLASFVQDTSNRNLLASAGGDRPLEEIQLTSDLLKTWQDACKELGLQKIPYETDSVIKVRTSGINFPGLQLESTASIGIMGDATNENQVYEFVLIQDENRVKGLPPIVWIFNKLTGSDGKGNGNNQSTSSRTTLVYKKISESAFFFTIKSRLVVNVKFPAFLLKILPTNKEKAEETGSKDVNLALKAFEKAYLEKAKNERAANISS</sequence>
<reference evidence="2" key="1">
    <citation type="submission" date="2023-08" db="EMBL/GenBank/DDBJ databases">
        <authorList>
            <person name="Audoor S."/>
            <person name="Bilcke G."/>
        </authorList>
    </citation>
    <scope>NUCLEOTIDE SEQUENCE</scope>
</reference>